<dbReference type="Gene3D" id="1.10.10.10">
    <property type="entry name" value="Winged helix-like DNA-binding domain superfamily/Winged helix DNA-binding domain"/>
    <property type="match status" value="1"/>
</dbReference>
<gene>
    <name evidence="3" type="ORF">H4W79_001496</name>
</gene>
<feature type="compositionally biased region" description="Basic and acidic residues" evidence="1">
    <location>
        <begin position="1"/>
        <end position="22"/>
    </location>
</feature>
<evidence type="ECO:0000256" key="1">
    <source>
        <dbReference type="SAM" id="MobiDB-lite"/>
    </source>
</evidence>
<comment type="caution">
    <text evidence="3">The sequence shown here is derived from an EMBL/GenBank/DDBJ whole genome shotgun (WGS) entry which is preliminary data.</text>
</comment>
<dbReference type="InterPro" id="IPR036390">
    <property type="entry name" value="WH_DNA-bd_sf"/>
</dbReference>
<dbReference type="PANTHER" id="PTHR33164">
    <property type="entry name" value="TRANSCRIPTIONAL REGULATOR, MARR FAMILY"/>
    <property type="match status" value="1"/>
</dbReference>
<feature type="domain" description="HTH marR-type" evidence="2">
    <location>
        <begin position="1"/>
        <end position="70"/>
    </location>
</feature>
<dbReference type="InterPro" id="IPR039422">
    <property type="entry name" value="MarR/SlyA-like"/>
</dbReference>
<dbReference type="SUPFAM" id="SSF46785">
    <property type="entry name" value="Winged helix' DNA-binding domain"/>
    <property type="match status" value="1"/>
</dbReference>
<sequence length="76" mass="8939">MVDRLEERGLAERRRDPADRRRQAVTRTPDGERTFEEAAAPLMRAEDDYLAPLDATEREPLRLLLRRLYLSRTPDC</sequence>
<reference evidence="3 4" key="1">
    <citation type="submission" date="2020-10" db="EMBL/GenBank/DDBJ databases">
        <title>Sequencing the genomes of 1000 actinobacteria strains.</title>
        <authorList>
            <person name="Klenk H.-P."/>
        </authorList>
    </citation>
    <scope>NUCLEOTIDE SEQUENCE [LARGE SCALE GENOMIC DNA]</scope>
    <source>
        <strain evidence="3 4">DSM 45157</strain>
    </source>
</reference>
<evidence type="ECO:0000313" key="3">
    <source>
        <dbReference type="EMBL" id="MBE1457282.1"/>
    </source>
</evidence>
<dbReference type="Proteomes" id="UP000598217">
    <property type="component" value="Unassembled WGS sequence"/>
</dbReference>
<dbReference type="GO" id="GO:0003677">
    <property type="term" value="F:DNA binding"/>
    <property type="evidence" value="ECO:0007669"/>
    <property type="project" value="UniProtKB-KW"/>
</dbReference>
<dbReference type="EMBL" id="JADBDY010000001">
    <property type="protein sequence ID" value="MBE1457282.1"/>
    <property type="molecule type" value="Genomic_DNA"/>
</dbReference>
<keyword evidence="3" id="KW-0238">DNA-binding</keyword>
<dbReference type="PROSITE" id="PS50995">
    <property type="entry name" value="HTH_MARR_2"/>
    <property type="match status" value="1"/>
</dbReference>
<proteinExistence type="predicted"/>
<organism evidence="3 4">
    <name type="scientific">Nocardiopsis terrae</name>
    <dbReference type="NCBI Taxonomy" id="372655"/>
    <lineage>
        <taxon>Bacteria</taxon>
        <taxon>Bacillati</taxon>
        <taxon>Actinomycetota</taxon>
        <taxon>Actinomycetes</taxon>
        <taxon>Streptosporangiales</taxon>
        <taxon>Nocardiopsidaceae</taxon>
        <taxon>Nocardiopsis</taxon>
    </lineage>
</organism>
<dbReference type="PANTHER" id="PTHR33164:SF95">
    <property type="entry name" value="TRANSCRIPTIONAL REGULATOR"/>
    <property type="match status" value="1"/>
</dbReference>
<evidence type="ECO:0000259" key="2">
    <source>
        <dbReference type="PROSITE" id="PS50995"/>
    </source>
</evidence>
<evidence type="ECO:0000313" key="4">
    <source>
        <dbReference type="Proteomes" id="UP000598217"/>
    </source>
</evidence>
<feature type="region of interest" description="Disordered" evidence="1">
    <location>
        <begin position="1"/>
        <end position="32"/>
    </location>
</feature>
<name>A0ABR9HE35_9ACTN</name>
<accession>A0ABR9HE35</accession>
<protein>
    <submittedName>
        <fullName evidence="3">DNA-binding MarR family transcriptional regulator</fullName>
    </submittedName>
</protein>
<dbReference type="InterPro" id="IPR000835">
    <property type="entry name" value="HTH_MarR-typ"/>
</dbReference>
<dbReference type="InterPro" id="IPR036388">
    <property type="entry name" value="WH-like_DNA-bd_sf"/>
</dbReference>
<keyword evidence="4" id="KW-1185">Reference proteome</keyword>